<comment type="similarity">
    <text evidence="1 5">Belongs to the KptA/TPT1 family.</text>
</comment>
<dbReference type="EC" id="2.7.1.-" evidence="5"/>
<evidence type="ECO:0000256" key="3">
    <source>
        <dbReference type="ARBA" id="ARBA00023027"/>
    </source>
</evidence>
<protein>
    <recommendedName>
        <fullName evidence="5">Probable RNA 2'-phosphotransferase</fullName>
        <ecNumber evidence="5">2.7.1.-</ecNumber>
    </recommendedName>
</protein>
<dbReference type="Proteomes" id="UP000241074">
    <property type="component" value="Chromosome"/>
</dbReference>
<dbReference type="InterPro" id="IPR002745">
    <property type="entry name" value="Ptrans_KptA/Tpt1"/>
</dbReference>
<reference evidence="6 7" key="2">
    <citation type="submission" date="2018-03" db="EMBL/GenBank/DDBJ databases">
        <authorList>
            <person name="Keele B.F."/>
        </authorList>
    </citation>
    <scope>NUCLEOTIDE SEQUENCE [LARGE SCALE GENOMIC DNA]</scope>
    <source>
        <strain evidence="6 7">D13</strain>
    </source>
</reference>
<keyword evidence="7" id="KW-1185">Reference proteome</keyword>
<dbReference type="KEGG" id="xba:C7S18_21600"/>
<dbReference type="InterPro" id="IPR042080">
    <property type="entry name" value="RNA_2'-PTrans_N"/>
</dbReference>
<dbReference type="EMBL" id="CP027860">
    <property type="protein sequence ID" value="AVP99610.1"/>
    <property type="molecule type" value="Genomic_DNA"/>
</dbReference>
<dbReference type="HAMAP" id="MF_00299">
    <property type="entry name" value="KptA"/>
    <property type="match status" value="1"/>
</dbReference>
<reference evidence="6 7" key="1">
    <citation type="submission" date="2018-03" db="EMBL/GenBank/DDBJ databases">
        <title>Ahniella affigens gen. nov., sp. nov., a gammaproteobacterium isolated from sandy soil near a stream.</title>
        <authorList>
            <person name="Ko Y."/>
            <person name="Kim J.-H."/>
        </authorList>
    </citation>
    <scope>NUCLEOTIDE SEQUENCE [LARGE SCALE GENOMIC DNA]</scope>
    <source>
        <strain evidence="6 7">D13</strain>
    </source>
</reference>
<dbReference type="GO" id="GO:0006388">
    <property type="term" value="P:tRNA splicing, via endonucleolytic cleavage and ligation"/>
    <property type="evidence" value="ECO:0007669"/>
    <property type="project" value="UniProtKB-UniRule"/>
</dbReference>
<dbReference type="SUPFAM" id="SSF56399">
    <property type="entry name" value="ADP-ribosylation"/>
    <property type="match status" value="1"/>
</dbReference>
<dbReference type="GO" id="GO:0003950">
    <property type="term" value="F:NAD+ poly-ADP-ribosyltransferase activity"/>
    <property type="evidence" value="ECO:0007669"/>
    <property type="project" value="InterPro"/>
</dbReference>
<evidence type="ECO:0000256" key="5">
    <source>
        <dbReference type="HAMAP-Rule" id="MF_00299"/>
    </source>
</evidence>
<dbReference type="PANTHER" id="PTHR12684:SF2">
    <property type="entry name" value="TRNA 2'-PHOSPHOTRANSFERASE 1"/>
    <property type="match status" value="1"/>
</dbReference>
<organism evidence="6 7">
    <name type="scientific">Ahniella affigens</name>
    <dbReference type="NCBI Taxonomy" id="2021234"/>
    <lineage>
        <taxon>Bacteria</taxon>
        <taxon>Pseudomonadati</taxon>
        <taxon>Pseudomonadota</taxon>
        <taxon>Gammaproteobacteria</taxon>
        <taxon>Lysobacterales</taxon>
        <taxon>Rhodanobacteraceae</taxon>
        <taxon>Ahniella</taxon>
    </lineage>
</organism>
<gene>
    <name evidence="5" type="primary">kptA</name>
    <name evidence="6" type="ORF">C7S18_21600</name>
</gene>
<dbReference type="Gene3D" id="3.20.170.30">
    <property type="match status" value="1"/>
</dbReference>
<dbReference type="Pfam" id="PF01885">
    <property type="entry name" value="PTS_2-RNA"/>
    <property type="match status" value="1"/>
</dbReference>
<keyword evidence="2 5" id="KW-0808">Transferase</keyword>
<keyword evidence="3 5" id="KW-0520">NAD</keyword>
<dbReference type="InterPro" id="IPR022928">
    <property type="entry name" value="RNA_2'-PTrans_KptA"/>
</dbReference>
<evidence type="ECO:0000256" key="4">
    <source>
        <dbReference type="ARBA" id="ARBA00025212"/>
    </source>
</evidence>
<dbReference type="PANTHER" id="PTHR12684">
    <property type="entry name" value="PUTATIVE PHOSPHOTRANSFERASE"/>
    <property type="match status" value="1"/>
</dbReference>
<dbReference type="GO" id="GO:0000215">
    <property type="term" value="F:tRNA 2'-phosphotransferase activity"/>
    <property type="evidence" value="ECO:0007669"/>
    <property type="project" value="TreeGrafter"/>
</dbReference>
<comment type="function">
    <text evidence="4 5">Removes the 2'-phosphate from RNA via an intermediate in which the phosphate is ADP-ribosylated by NAD followed by a presumed transesterification to release the RNA and generate ADP-ribose 1''-2''-cyclic phosphate (APPR&gt;P). May function as an ADP-ribosylase.</text>
</comment>
<dbReference type="AlphaFoldDB" id="A0A2P1PXP9"/>
<evidence type="ECO:0000256" key="1">
    <source>
        <dbReference type="ARBA" id="ARBA00009836"/>
    </source>
</evidence>
<evidence type="ECO:0000256" key="2">
    <source>
        <dbReference type="ARBA" id="ARBA00022679"/>
    </source>
</evidence>
<proteinExistence type="inferred from homology"/>
<evidence type="ECO:0000313" key="7">
    <source>
        <dbReference type="Proteomes" id="UP000241074"/>
    </source>
</evidence>
<dbReference type="OrthoDB" id="4537997at2"/>
<accession>A0A2P1PXP9</accession>
<evidence type="ECO:0000313" key="6">
    <source>
        <dbReference type="EMBL" id="AVP99610.1"/>
    </source>
</evidence>
<dbReference type="InterPro" id="IPR042081">
    <property type="entry name" value="RNA_2'-PTrans_C"/>
</dbReference>
<dbReference type="NCBIfam" id="NF002014">
    <property type="entry name" value="PRK00819.1-4"/>
    <property type="match status" value="1"/>
</dbReference>
<name>A0A2P1PXP9_9GAMM</name>
<dbReference type="Gene3D" id="1.10.10.970">
    <property type="entry name" value="RNA 2'-phosphotransferase, Tpt1/KptA family, N-terminal domain"/>
    <property type="match status" value="1"/>
</dbReference>
<dbReference type="RefSeq" id="WP_106893527.1">
    <property type="nucleotide sequence ID" value="NZ_CP027860.1"/>
</dbReference>
<sequence length="184" mass="20021">MSKHLKEVGRLLSLVLRHEPGHIGITLDQEGYVSVDDLLAALDRHGKAIDRAGLEWIVAENNKQRFSFSADGTRIRANQGHSVTVDLGLTPVEPPEYLYHGTADTSVASILREGLKSQSRQHVHLSAEVGTATQIGSRHGKPMILQVAAGTLFRGGHVFYQSANGVWLTDHVPNDALSLNAHQP</sequence>